<evidence type="ECO:0000313" key="3">
    <source>
        <dbReference type="Proteomes" id="UP001196413"/>
    </source>
</evidence>
<organism evidence="2 3">
    <name type="scientific">Parelaphostrongylus tenuis</name>
    <name type="common">Meningeal worm</name>
    <dbReference type="NCBI Taxonomy" id="148309"/>
    <lineage>
        <taxon>Eukaryota</taxon>
        <taxon>Metazoa</taxon>
        <taxon>Ecdysozoa</taxon>
        <taxon>Nematoda</taxon>
        <taxon>Chromadorea</taxon>
        <taxon>Rhabditida</taxon>
        <taxon>Rhabditina</taxon>
        <taxon>Rhabditomorpha</taxon>
        <taxon>Strongyloidea</taxon>
        <taxon>Metastrongylidae</taxon>
        <taxon>Parelaphostrongylus</taxon>
    </lineage>
</organism>
<dbReference type="Pfam" id="PF00188">
    <property type="entry name" value="CAP"/>
    <property type="match status" value="1"/>
</dbReference>
<name>A0AAD5R4B4_PARTN</name>
<protein>
    <recommendedName>
        <fullName evidence="1">SCP domain-containing protein</fullName>
    </recommendedName>
</protein>
<dbReference type="Proteomes" id="UP001196413">
    <property type="component" value="Unassembled WGS sequence"/>
</dbReference>
<evidence type="ECO:0000313" key="2">
    <source>
        <dbReference type="EMBL" id="KAJ1369131.1"/>
    </source>
</evidence>
<dbReference type="CDD" id="cd05380">
    <property type="entry name" value="CAP_euk"/>
    <property type="match status" value="1"/>
</dbReference>
<dbReference type="SMART" id="SM00198">
    <property type="entry name" value="SCP"/>
    <property type="match status" value="1"/>
</dbReference>
<evidence type="ECO:0000259" key="1">
    <source>
        <dbReference type="SMART" id="SM00198"/>
    </source>
</evidence>
<dbReference type="SUPFAM" id="SSF55797">
    <property type="entry name" value="PR-1-like"/>
    <property type="match status" value="1"/>
</dbReference>
<reference evidence="2" key="1">
    <citation type="submission" date="2021-06" db="EMBL/GenBank/DDBJ databases">
        <title>Parelaphostrongylus tenuis whole genome reference sequence.</title>
        <authorList>
            <person name="Garwood T.J."/>
            <person name="Larsen P.A."/>
            <person name="Fountain-Jones N.M."/>
            <person name="Garbe J.R."/>
            <person name="Macchietto M.G."/>
            <person name="Kania S.A."/>
            <person name="Gerhold R.W."/>
            <person name="Richards J.E."/>
            <person name="Wolf T.M."/>
        </authorList>
    </citation>
    <scope>NUCLEOTIDE SEQUENCE</scope>
    <source>
        <strain evidence="2">MNPRO001-30</strain>
        <tissue evidence="2">Meninges</tissue>
    </source>
</reference>
<accession>A0AAD5R4B4</accession>
<proteinExistence type="predicted"/>
<comment type="caution">
    <text evidence="2">The sequence shown here is derived from an EMBL/GenBank/DDBJ whole genome shotgun (WGS) entry which is preliminary data.</text>
</comment>
<dbReference type="AlphaFoldDB" id="A0AAD5R4B4"/>
<dbReference type="InterPro" id="IPR014044">
    <property type="entry name" value="CAP_dom"/>
</dbReference>
<keyword evidence="3" id="KW-1185">Reference proteome</keyword>
<feature type="domain" description="SCP" evidence="1">
    <location>
        <begin position="76"/>
        <end position="213"/>
    </location>
</feature>
<sequence length="239" mass="27762">MSKCACQEYRYRALEFLRETVEHGNRSDTSRQHYAKDNDSQKFPILQLMEFTVIHSEVFRYSEINCPEQNVDLFHEITRAIIFHEHNYLRTVLASGTQQNGRTSVRFPTATNMSLLKYDCGLEEIAKNISKLCRKDSNHNFNFVRQQQCYFRSTEDLYRLGPFPLRLRQCEKNFQMANAATTRVGCGYTICGSSNQRFLSFVCQYGEPHINVDVPIYKSGIPCSDCHKCIFGLCDNEVD</sequence>
<dbReference type="Gene3D" id="3.40.33.10">
    <property type="entry name" value="CAP"/>
    <property type="match status" value="2"/>
</dbReference>
<dbReference type="InterPro" id="IPR035940">
    <property type="entry name" value="CAP_sf"/>
</dbReference>
<dbReference type="EMBL" id="JAHQIW010006415">
    <property type="protein sequence ID" value="KAJ1369131.1"/>
    <property type="molecule type" value="Genomic_DNA"/>
</dbReference>
<gene>
    <name evidence="2" type="ORF">KIN20_030532</name>
</gene>